<proteinExistence type="inferred from homology"/>
<reference evidence="5 6" key="1">
    <citation type="journal article" date="2017" name="Mol. Plant">
        <title>The Genome of Medicinal Plant Macleaya cordata Provides New Insights into Benzylisoquinoline Alkaloids Metabolism.</title>
        <authorList>
            <person name="Liu X."/>
            <person name="Liu Y."/>
            <person name="Huang P."/>
            <person name="Ma Y."/>
            <person name="Qing Z."/>
            <person name="Tang Q."/>
            <person name="Cao H."/>
            <person name="Cheng P."/>
            <person name="Zheng Y."/>
            <person name="Yuan Z."/>
            <person name="Zhou Y."/>
            <person name="Liu J."/>
            <person name="Tang Z."/>
            <person name="Zhuo Y."/>
            <person name="Zhang Y."/>
            <person name="Yu L."/>
            <person name="Huang J."/>
            <person name="Yang P."/>
            <person name="Peng Q."/>
            <person name="Zhang J."/>
            <person name="Jiang W."/>
            <person name="Zhang Z."/>
            <person name="Lin K."/>
            <person name="Ro D.K."/>
            <person name="Chen X."/>
            <person name="Xiong X."/>
            <person name="Shang Y."/>
            <person name="Huang S."/>
            <person name="Zeng J."/>
        </authorList>
    </citation>
    <scope>NUCLEOTIDE SEQUENCE [LARGE SCALE GENOMIC DNA]</scope>
    <source>
        <strain evidence="6">cv. BLH2017</strain>
        <tissue evidence="5">Root</tissue>
    </source>
</reference>
<dbReference type="AlphaFoldDB" id="A0A200Q1W2"/>
<dbReference type="EMBL" id="MVGT01003310">
    <property type="protein sequence ID" value="OVA04436.1"/>
    <property type="molecule type" value="Genomic_DNA"/>
</dbReference>
<feature type="compositionally biased region" description="Basic and acidic residues" evidence="4">
    <location>
        <begin position="182"/>
        <end position="192"/>
    </location>
</feature>
<comment type="similarity">
    <text evidence="2">Belongs to the TAC family.</text>
</comment>
<dbReference type="OrthoDB" id="1922866at2759"/>
<evidence type="ECO:0000256" key="2">
    <source>
        <dbReference type="ARBA" id="ARBA00025796"/>
    </source>
</evidence>
<evidence type="ECO:0000256" key="1">
    <source>
        <dbReference type="ARBA" id="ARBA00022604"/>
    </source>
</evidence>
<organism evidence="5 6">
    <name type="scientific">Macleaya cordata</name>
    <name type="common">Five-seeded plume-poppy</name>
    <name type="synonym">Bocconia cordata</name>
    <dbReference type="NCBI Taxonomy" id="56857"/>
    <lineage>
        <taxon>Eukaryota</taxon>
        <taxon>Viridiplantae</taxon>
        <taxon>Streptophyta</taxon>
        <taxon>Embryophyta</taxon>
        <taxon>Tracheophyta</taxon>
        <taxon>Spermatophyta</taxon>
        <taxon>Magnoliopsida</taxon>
        <taxon>Ranunculales</taxon>
        <taxon>Papaveraceae</taxon>
        <taxon>Papaveroideae</taxon>
        <taxon>Macleaya</taxon>
    </lineage>
</organism>
<sequence length="312" mass="34895">MKIFNWVNRKFHQNVDSYFVCPKKDGGLAPKVKKPETVTNETDTETLLDNVTLVDVLDGWKDGILTIGTFGFDPLTENEYSVNCEEEEKDVDEETEEEYSVGVQEEKPNPIVVKAFKQEFQKVIGSDLDTCISKADHLISTVDDAPLLRFLQSPQIRSDDVWIEKKKRTTLADLLSADSDDVVGKSDPDEGLKQSGKKQACRTKNGLSFAAKKLMPRKAEDSRPIKKLHRMVSKMLKKKIHPDLEGKIHVKEGSTIDGSKMVIGKGASGDVDGTIESVFLLKGSWIRAIVKNIDNREGITFNDAVWEVKIPS</sequence>
<dbReference type="GO" id="GO:0001763">
    <property type="term" value="P:morphogenesis of a branching structure"/>
    <property type="evidence" value="ECO:0007669"/>
    <property type="project" value="InterPro"/>
</dbReference>
<evidence type="ECO:0000313" key="5">
    <source>
        <dbReference type="EMBL" id="OVA04436.1"/>
    </source>
</evidence>
<dbReference type="PANTHER" id="PTHR38366">
    <property type="entry name" value="NAD-DEPENDENT PROTEIN DEACETYLASE HST1-LIKE PROTEIN"/>
    <property type="match status" value="1"/>
</dbReference>
<dbReference type="FunCoup" id="A0A200Q1W2">
    <property type="interactions" value="144"/>
</dbReference>
<evidence type="ECO:0000256" key="3">
    <source>
        <dbReference type="ARBA" id="ARBA00026138"/>
    </source>
</evidence>
<name>A0A200Q1W2_MACCD</name>
<evidence type="ECO:0000256" key="4">
    <source>
        <dbReference type="SAM" id="MobiDB-lite"/>
    </source>
</evidence>
<dbReference type="InterPro" id="IPR044989">
    <property type="entry name" value="TAC1"/>
</dbReference>
<evidence type="ECO:0000313" key="6">
    <source>
        <dbReference type="Proteomes" id="UP000195402"/>
    </source>
</evidence>
<dbReference type="Proteomes" id="UP000195402">
    <property type="component" value="Unassembled WGS sequence"/>
</dbReference>
<accession>A0A200Q1W2</accession>
<feature type="region of interest" description="Disordered" evidence="4">
    <location>
        <begin position="179"/>
        <end position="199"/>
    </location>
</feature>
<gene>
    <name evidence="5" type="ORF">BVC80_301g5</name>
</gene>
<comment type="caution">
    <text evidence="5">The sequence shown here is derived from an EMBL/GenBank/DDBJ whole genome shotgun (WGS) entry which is preliminary data.</text>
</comment>
<dbReference type="OMA" id="TFEHNFE"/>
<dbReference type="PANTHER" id="PTHR38366:SF1">
    <property type="entry name" value="PROTEIN TILLER ANGLE CONTROL 1"/>
    <property type="match status" value="1"/>
</dbReference>
<dbReference type="STRING" id="56857.A0A200Q1W2"/>
<dbReference type="InParanoid" id="A0A200Q1W2"/>
<keyword evidence="6" id="KW-1185">Reference proteome</keyword>
<protein>
    <recommendedName>
        <fullName evidence="3">Protein TILLER ANGLE CONTROL 1</fullName>
    </recommendedName>
</protein>
<keyword evidence="1" id="KW-0341">Growth regulation</keyword>